<gene>
    <name evidence="2" type="ORF">BV898_01576</name>
</gene>
<protein>
    <submittedName>
        <fullName evidence="2">Uncharacterized protein</fullName>
    </submittedName>
</protein>
<proteinExistence type="predicted"/>
<sequence length="676" mass="76001">MADSIRIVSSRLVRIKSSTVVLRLRRLVVRGNWRTVATAGAAAKPKIAAKDLLKATIQFRSPDPAAPSAPFKIIPGESSSTPEADVPTAPPWATTTSAEQPQPNDKPPTPEADVPTASPWATTTSAEQSPPPNDKPPPSFRRRFFDHLLQDGKFQRGIYRAKPDFGVVNGPLEDQMFLHCALRRIGKDQEDQYDAEQAADDRRAVGLLEIQAAKELADSSVDRMMVLADLWYRISELDLRVPLYHTVFLDELVRRSVQLTLPQSLQTVLYCAVYRRISPEVRDMVKKVFLAEAAGLATTDIDLIAFAAYVLKIDFHDQPAFLANVADVLLDEKLDISDMVNILKFLRQNGFADGFFIGKFNRRIRAMSFAASSGVECCYILQAFASAKFRDDELFGQLQSRVLEHLNEQMELYDRLPASELLQLHPSLRMRAKDIASYLHSLASIGVGIAEPELIVADLKKRVAVNEFLHLPDFLVQCLHALSMQGVYDKELLYAAFSTPVARKLAANNLKDAQRWLYCLFKNCQIEFPVALSGAGGVTEDQLARGLHRDFFSTRYEEWRRDGGTMETVRRRLVEKYGKEAVSFCRQLPHVEICGFEVRLPPRDLIERLKDPKKYGADTEFVSTRMAVEVSDSWTMSVNEEKPLGLAQLKKRLLLLQGWTVEENDAREGSKFTALT</sequence>
<feature type="compositionally biased region" description="Pro residues" evidence="1">
    <location>
        <begin position="129"/>
        <end position="139"/>
    </location>
</feature>
<comment type="caution">
    <text evidence="2">The sequence shown here is derived from an EMBL/GenBank/DDBJ whole genome shotgun (WGS) entry which is preliminary data.</text>
</comment>
<organism evidence="2 3">
    <name type="scientific">Hypsibius exemplaris</name>
    <name type="common">Freshwater tardigrade</name>
    <dbReference type="NCBI Taxonomy" id="2072580"/>
    <lineage>
        <taxon>Eukaryota</taxon>
        <taxon>Metazoa</taxon>
        <taxon>Ecdysozoa</taxon>
        <taxon>Tardigrada</taxon>
        <taxon>Eutardigrada</taxon>
        <taxon>Parachela</taxon>
        <taxon>Hypsibioidea</taxon>
        <taxon>Hypsibiidae</taxon>
        <taxon>Hypsibius</taxon>
    </lineage>
</organism>
<dbReference type="AlphaFoldDB" id="A0A1W0XAS8"/>
<evidence type="ECO:0000313" key="3">
    <source>
        <dbReference type="Proteomes" id="UP000192578"/>
    </source>
</evidence>
<dbReference type="EMBL" id="MTYJ01000006">
    <property type="protein sequence ID" value="OQV24514.1"/>
    <property type="molecule type" value="Genomic_DNA"/>
</dbReference>
<name>A0A1W0XAS8_HYPEX</name>
<reference evidence="3" key="1">
    <citation type="submission" date="2017-01" db="EMBL/GenBank/DDBJ databases">
        <title>Comparative genomics of anhydrobiosis in the tardigrade Hypsibius dujardini.</title>
        <authorList>
            <person name="Yoshida Y."/>
            <person name="Koutsovoulos G."/>
            <person name="Laetsch D."/>
            <person name="Stevens L."/>
            <person name="Kumar S."/>
            <person name="Horikawa D."/>
            <person name="Ishino K."/>
            <person name="Komine S."/>
            <person name="Tomita M."/>
            <person name="Blaxter M."/>
            <person name="Arakawa K."/>
        </authorList>
    </citation>
    <scope>NUCLEOTIDE SEQUENCE [LARGE SCALE GENOMIC DNA]</scope>
    <source>
        <strain evidence="3">Z151</strain>
    </source>
</reference>
<keyword evidence="3" id="KW-1185">Reference proteome</keyword>
<evidence type="ECO:0000256" key="1">
    <source>
        <dbReference type="SAM" id="MobiDB-lite"/>
    </source>
</evidence>
<accession>A0A1W0XAS8</accession>
<evidence type="ECO:0000313" key="2">
    <source>
        <dbReference type="EMBL" id="OQV24514.1"/>
    </source>
</evidence>
<dbReference type="Proteomes" id="UP000192578">
    <property type="component" value="Unassembled WGS sequence"/>
</dbReference>
<feature type="compositionally biased region" description="Low complexity" evidence="1">
    <location>
        <begin position="115"/>
        <end position="126"/>
    </location>
</feature>
<dbReference type="OrthoDB" id="5950777at2759"/>
<feature type="region of interest" description="Disordered" evidence="1">
    <location>
        <begin position="61"/>
        <end position="142"/>
    </location>
</feature>